<dbReference type="Gene3D" id="1.20.1280.50">
    <property type="match status" value="1"/>
</dbReference>
<name>A0A2P6TCP6_CHLSO</name>
<dbReference type="InterPro" id="IPR001810">
    <property type="entry name" value="F-box_dom"/>
</dbReference>
<evidence type="ECO:0000313" key="4">
    <source>
        <dbReference type="Proteomes" id="UP000239899"/>
    </source>
</evidence>
<evidence type="ECO:0000313" key="3">
    <source>
        <dbReference type="EMBL" id="PRW20407.1"/>
    </source>
</evidence>
<dbReference type="PANTHER" id="PTHR45752:SF187">
    <property type="entry name" value="LEUCINE-RICH REPEAT AND IQ DOMAIN-CONTAINING PROTEIN 4"/>
    <property type="match status" value="1"/>
</dbReference>
<dbReference type="AlphaFoldDB" id="A0A2P6TCP6"/>
<comment type="caution">
    <text evidence="3">The sequence shown here is derived from an EMBL/GenBank/DDBJ whole genome shotgun (WGS) entry which is preliminary data.</text>
</comment>
<feature type="domain" description="F-box" evidence="2">
    <location>
        <begin position="177"/>
        <end position="223"/>
    </location>
</feature>
<dbReference type="PANTHER" id="PTHR45752">
    <property type="entry name" value="LEUCINE-RICH REPEAT-CONTAINING"/>
    <property type="match status" value="1"/>
</dbReference>
<dbReference type="InterPro" id="IPR050715">
    <property type="entry name" value="LRR-SigEffector_domain"/>
</dbReference>
<organism evidence="3 4">
    <name type="scientific">Chlorella sorokiniana</name>
    <name type="common">Freshwater green alga</name>
    <dbReference type="NCBI Taxonomy" id="3076"/>
    <lineage>
        <taxon>Eukaryota</taxon>
        <taxon>Viridiplantae</taxon>
        <taxon>Chlorophyta</taxon>
        <taxon>core chlorophytes</taxon>
        <taxon>Trebouxiophyceae</taxon>
        <taxon>Chlorellales</taxon>
        <taxon>Chlorellaceae</taxon>
        <taxon>Chlorella clade</taxon>
        <taxon>Chlorella</taxon>
    </lineage>
</organism>
<evidence type="ECO:0000256" key="1">
    <source>
        <dbReference type="ARBA" id="ARBA00004430"/>
    </source>
</evidence>
<dbReference type="PROSITE" id="PS50181">
    <property type="entry name" value="FBOX"/>
    <property type="match status" value="1"/>
</dbReference>
<dbReference type="SMART" id="SM00256">
    <property type="entry name" value="FBOX"/>
    <property type="match status" value="1"/>
</dbReference>
<dbReference type="InterPro" id="IPR032675">
    <property type="entry name" value="LRR_dom_sf"/>
</dbReference>
<gene>
    <name evidence="3" type="ORF">C2E21_9103</name>
</gene>
<dbReference type="EMBL" id="LHPG02000024">
    <property type="protein sequence ID" value="PRW20407.1"/>
    <property type="molecule type" value="Genomic_DNA"/>
</dbReference>
<comment type="subcellular location">
    <subcellularLocation>
        <location evidence="1">Cytoplasm</location>
        <location evidence="1">Cytoskeleton</location>
        <location evidence="1">Cilium axoneme</location>
    </subcellularLocation>
</comment>
<dbReference type="Pfam" id="PF12937">
    <property type="entry name" value="F-box-like"/>
    <property type="match status" value="1"/>
</dbReference>
<keyword evidence="4" id="KW-1185">Reference proteome</keyword>
<evidence type="ECO:0000259" key="2">
    <source>
        <dbReference type="PROSITE" id="PS50181"/>
    </source>
</evidence>
<dbReference type="SUPFAM" id="SSF52058">
    <property type="entry name" value="L domain-like"/>
    <property type="match status" value="2"/>
</dbReference>
<dbReference type="Proteomes" id="UP000239899">
    <property type="component" value="Unassembled WGS sequence"/>
</dbReference>
<dbReference type="InterPro" id="IPR036047">
    <property type="entry name" value="F-box-like_dom_sf"/>
</dbReference>
<protein>
    <submittedName>
        <fullName evidence="3">Leucine-rich repeat receptor-like serine threonine-kinase BAM1</fullName>
    </submittedName>
</protein>
<sequence length="502" mass="54796">MFFADLAVIDPEVQLPPSIHTLAFNGYNDLGLPPQLSSLTSVETLVFGGNGLNFEGMEACVSQMTRLTFLELEGTLFFPPCIGSLTSLQHLAVAVFNDAPDDDDLDGVAPALQRLTGLTSLLLTVDYPVQGSPPPALAGLSRLQRLCFLAQEGPLPLGPYSAGLRAAPSRQPAAPRAQGVEQLPDDLLTRILGGLSLRERQVAALVSRRWHRCAHAPELCRNLTVAIDEWQPRASDWRQEARAPNLASFAAWLQRHGQHLRCLQLEVLPYDGYDEQAVGQELARCMSAAMPQLDQLLITLHNNWLTVGWAGQLPPSLRELGVHLYGWDEKLRISASLGGLTHLTKLVLSASRLKLNAGVQLPPSLRTLALNGNSKRGLPQLAGLTRLETFAMGSFAYNVDGLSAFTAMKQLTFLDLSNLSWHPFIGSLTNLQHLAVLDHTCIVAALDFEQVNTALERLTQLTTLLLEADRSWEGRVPPALAGQSRLQRLYYAAVLLPTPGVF</sequence>
<dbReference type="SUPFAM" id="SSF81383">
    <property type="entry name" value="F-box domain"/>
    <property type="match status" value="1"/>
</dbReference>
<dbReference type="GO" id="GO:0005930">
    <property type="term" value="C:axoneme"/>
    <property type="evidence" value="ECO:0007669"/>
    <property type="project" value="UniProtKB-SubCell"/>
</dbReference>
<proteinExistence type="predicted"/>
<accession>A0A2P6TCP6</accession>
<dbReference type="Gene3D" id="3.80.10.10">
    <property type="entry name" value="Ribonuclease Inhibitor"/>
    <property type="match status" value="2"/>
</dbReference>
<reference evidence="3 4" key="1">
    <citation type="journal article" date="2018" name="Plant J.">
        <title>Genome sequences of Chlorella sorokiniana UTEX 1602 and Micractinium conductrix SAG 241.80: implications to maltose excretion by a green alga.</title>
        <authorList>
            <person name="Arriola M.B."/>
            <person name="Velmurugan N."/>
            <person name="Zhang Y."/>
            <person name="Plunkett M.H."/>
            <person name="Hondzo H."/>
            <person name="Barney B.M."/>
        </authorList>
    </citation>
    <scope>NUCLEOTIDE SEQUENCE [LARGE SCALE GENOMIC DNA]</scope>
    <source>
        <strain evidence="4">UTEX 1602</strain>
    </source>
</reference>
<dbReference type="CDD" id="cd09917">
    <property type="entry name" value="F-box_SF"/>
    <property type="match status" value="1"/>
</dbReference>
<dbReference type="OrthoDB" id="520108at2759"/>
<dbReference type="GO" id="GO:0016301">
    <property type="term" value="F:kinase activity"/>
    <property type="evidence" value="ECO:0007669"/>
    <property type="project" value="UniProtKB-KW"/>
</dbReference>